<organism evidence="8 9">
    <name type="scientific">Mangrovihabitans endophyticus</name>
    <dbReference type="NCBI Taxonomy" id="1751298"/>
    <lineage>
        <taxon>Bacteria</taxon>
        <taxon>Bacillati</taxon>
        <taxon>Actinomycetota</taxon>
        <taxon>Actinomycetes</taxon>
        <taxon>Micromonosporales</taxon>
        <taxon>Micromonosporaceae</taxon>
        <taxon>Mangrovihabitans</taxon>
    </lineage>
</organism>
<evidence type="ECO:0000259" key="7">
    <source>
        <dbReference type="PROSITE" id="PS50850"/>
    </source>
</evidence>
<keyword evidence="9" id="KW-1185">Reference proteome</keyword>
<feature type="transmembrane region" description="Helical" evidence="6">
    <location>
        <begin position="34"/>
        <end position="58"/>
    </location>
</feature>
<feature type="transmembrane region" description="Helical" evidence="6">
    <location>
        <begin position="92"/>
        <end position="115"/>
    </location>
</feature>
<feature type="domain" description="Major facilitator superfamily (MFS) profile" evidence="7">
    <location>
        <begin position="1"/>
        <end position="381"/>
    </location>
</feature>
<dbReference type="Proteomes" id="UP000656042">
    <property type="component" value="Unassembled WGS sequence"/>
</dbReference>
<dbReference type="SUPFAM" id="SSF103473">
    <property type="entry name" value="MFS general substrate transporter"/>
    <property type="match status" value="1"/>
</dbReference>
<reference evidence="8" key="2">
    <citation type="submission" date="2020-09" db="EMBL/GenBank/DDBJ databases">
        <authorList>
            <person name="Sun Q."/>
            <person name="Zhou Y."/>
        </authorList>
    </citation>
    <scope>NUCLEOTIDE SEQUENCE</scope>
    <source>
        <strain evidence="8">CGMCC 4.7299</strain>
    </source>
</reference>
<sequence>MRILYVARGLSLFGNYLQFTALPLWILATTGSPAATGLGFTVEVLPVVLLAPIVGYLVDRYDRRTVLAVGEGLSAVATAALIAATSSHLLPAVYGVMFVLRAFDAFATPAATAILRAQVPATSLPRAIGTIEGLFGFVVTVGPIIGTLFSARFGIQALLAMNLATFVVSSALTSVLLPRCPGSPTASRAMLAVPEALRTVVGDRELRAPAFGEIAYFLFFAGITSVALAVAHQGVGSDLTGLYTSGIGVGWLLGSLVVVRRFGSHTRPLLTVGFGGCAVGGLAIAFVVGADPVGCFLGGAVCGLTNVMVVTTVSTVYAKRVPVDRMGRVVAVRRAWMNLALVISNVALSSAAAAWGLRWTAVAAGLLTAACGVGLVGRRIKSPAPAALAVAAGAGVRGG</sequence>
<dbReference type="PRINTS" id="PR01035">
    <property type="entry name" value="TCRTETA"/>
</dbReference>
<feature type="transmembrane region" description="Helical" evidence="6">
    <location>
        <begin position="271"/>
        <end position="290"/>
    </location>
</feature>
<dbReference type="PANTHER" id="PTHR23513:SF6">
    <property type="entry name" value="MAJOR FACILITATOR SUPERFAMILY ASSOCIATED DOMAIN-CONTAINING PROTEIN"/>
    <property type="match status" value="1"/>
</dbReference>
<dbReference type="InterPro" id="IPR020846">
    <property type="entry name" value="MFS_dom"/>
</dbReference>
<dbReference type="PANTHER" id="PTHR23513">
    <property type="entry name" value="INTEGRAL MEMBRANE EFFLUX PROTEIN-RELATED"/>
    <property type="match status" value="1"/>
</dbReference>
<dbReference type="Gene3D" id="1.20.1250.20">
    <property type="entry name" value="MFS general substrate transporter like domains"/>
    <property type="match status" value="1"/>
</dbReference>
<keyword evidence="2" id="KW-1003">Cell membrane</keyword>
<comment type="caution">
    <text evidence="8">The sequence shown here is derived from an EMBL/GenBank/DDBJ whole genome shotgun (WGS) entry which is preliminary data.</text>
</comment>
<evidence type="ECO:0000313" key="9">
    <source>
        <dbReference type="Proteomes" id="UP000656042"/>
    </source>
</evidence>
<dbReference type="InterPro" id="IPR036259">
    <property type="entry name" value="MFS_trans_sf"/>
</dbReference>
<feature type="transmembrane region" description="Helical" evidence="6">
    <location>
        <begin position="12"/>
        <end position="28"/>
    </location>
</feature>
<dbReference type="GO" id="GO:0022857">
    <property type="term" value="F:transmembrane transporter activity"/>
    <property type="evidence" value="ECO:0007669"/>
    <property type="project" value="InterPro"/>
</dbReference>
<feature type="transmembrane region" description="Helical" evidence="6">
    <location>
        <begin position="361"/>
        <end position="377"/>
    </location>
</feature>
<dbReference type="InterPro" id="IPR011701">
    <property type="entry name" value="MFS"/>
</dbReference>
<evidence type="ECO:0000256" key="3">
    <source>
        <dbReference type="ARBA" id="ARBA00022692"/>
    </source>
</evidence>
<feature type="transmembrane region" description="Helical" evidence="6">
    <location>
        <begin position="339"/>
        <end position="355"/>
    </location>
</feature>
<dbReference type="GO" id="GO:0005886">
    <property type="term" value="C:plasma membrane"/>
    <property type="evidence" value="ECO:0007669"/>
    <property type="project" value="UniProtKB-SubCell"/>
</dbReference>
<dbReference type="CDD" id="cd06173">
    <property type="entry name" value="MFS_MefA_like"/>
    <property type="match status" value="1"/>
</dbReference>
<evidence type="ECO:0000256" key="2">
    <source>
        <dbReference type="ARBA" id="ARBA00022475"/>
    </source>
</evidence>
<evidence type="ECO:0000256" key="1">
    <source>
        <dbReference type="ARBA" id="ARBA00004651"/>
    </source>
</evidence>
<feature type="transmembrane region" description="Helical" evidence="6">
    <location>
        <begin position="214"/>
        <end position="235"/>
    </location>
</feature>
<evidence type="ECO:0000256" key="6">
    <source>
        <dbReference type="SAM" id="Phobius"/>
    </source>
</evidence>
<keyword evidence="4 6" id="KW-1133">Transmembrane helix</keyword>
<dbReference type="RefSeq" id="WP_189077174.1">
    <property type="nucleotide sequence ID" value="NZ_BMMX01000001.1"/>
</dbReference>
<dbReference type="InterPro" id="IPR001958">
    <property type="entry name" value="Tet-R_TetA/multi-R_MdtG-like"/>
</dbReference>
<feature type="transmembrane region" description="Helical" evidence="6">
    <location>
        <begin position="155"/>
        <end position="177"/>
    </location>
</feature>
<accession>A0A8J3FKE6</accession>
<proteinExistence type="predicted"/>
<keyword evidence="5 6" id="KW-0472">Membrane</keyword>
<feature type="transmembrane region" description="Helical" evidence="6">
    <location>
        <begin position="65"/>
        <end position="86"/>
    </location>
</feature>
<protein>
    <recommendedName>
        <fullName evidence="7">Major facilitator superfamily (MFS) profile domain-containing protein</fullName>
    </recommendedName>
</protein>
<dbReference type="AlphaFoldDB" id="A0A8J3FKE6"/>
<feature type="transmembrane region" description="Helical" evidence="6">
    <location>
        <begin position="127"/>
        <end position="149"/>
    </location>
</feature>
<reference evidence="8" key="1">
    <citation type="journal article" date="2014" name="Int. J. Syst. Evol. Microbiol.">
        <title>Complete genome sequence of Corynebacterium casei LMG S-19264T (=DSM 44701T), isolated from a smear-ripened cheese.</title>
        <authorList>
            <consortium name="US DOE Joint Genome Institute (JGI-PGF)"/>
            <person name="Walter F."/>
            <person name="Albersmeier A."/>
            <person name="Kalinowski J."/>
            <person name="Ruckert C."/>
        </authorList>
    </citation>
    <scope>NUCLEOTIDE SEQUENCE</scope>
    <source>
        <strain evidence="8">CGMCC 4.7299</strain>
    </source>
</reference>
<name>A0A8J3FKE6_9ACTN</name>
<dbReference type="PROSITE" id="PS50850">
    <property type="entry name" value="MFS"/>
    <property type="match status" value="1"/>
</dbReference>
<feature type="transmembrane region" description="Helical" evidence="6">
    <location>
        <begin position="241"/>
        <end position="259"/>
    </location>
</feature>
<evidence type="ECO:0000256" key="4">
    <source>
        <dbReference type="ARBA" id="ARBA00022989"/>
    </source>
</evidence>
<gene>
    <name evidence="8" type="ORF">GCM10012284_02960</name>
</gene>
<comment type="subcellular location">
    <subcellularLocation>
        <location evidence="1">Cell membrane</location>
        <topology evidence="1">Multi-pass membrane protein</topology>
    </subcellularLocation>
</comment>
<keyword evidence="3 6" id="KW-0812">Transmembrane</keyword>
<evidence type="ECO:0000313" key="8">
    <source>
        <dbReference type="EMBL" id="GGK72585.1"/>
    </source>
</evidence>
<dbReference type="Pfam" id="PF07690">
    <property type="entry name" value="MFS_1"/>
    <property type="match status" value="1"/>
</dbReference>
<evidence type="ECO:0000256" key="5">
    <source>
        <dbReference type="ARBA" id="ARBA00023136"/>
    </source>
</evidence>
<feature type="transmembrane region" description="Helical" evidence="6">
    <location>
        <begin position="296"/>
        <end position="318"/>
    </location>
</feature>
<dbReference type="EMBL" id="BMMX01000001">
    <property type="protein sequence ID" value="GGK72585.1"/>
    <property type="molecule type" value="Genomic_DNA"/>
</dbReference>